<keyword evidence="2" id="KW-1185">Reference proteome</keyword>
<name>A0A1R2AQE1_9CILI</name>
<dbReference type="Proteomes" id="UP000187209">
    <property type="component" value="Unassembled WGS sequence"/>
</dbReference>
<evidence type="ECO:0000313" key="2">
    <source>
        <dbReference type="Proteomes" id="UP000187209"/>
    </source>
</evidence>
<dbReference type="EMBL" id="MPUH01001674">
    <property type="protein sequence ID" value="OMJ66620.1"/>
    <property type="molecule type" value="Genomic_DNA"/>
</dbReference>
<gene>
    <name evidence="1" type="ORF">SteCoe_36477</name>
</gene>
<accession>A0A1R2AQE1</accession>
<protein>
    <submittedName>
        <fullName evidence="1">Uncharacterized protein</fullName>
    </submittedName>
</protein>
<comment type="caution">
    <text evidence="1">The sequence shown here is derived from an EMBL/GenBank/DDBJ whole genome shotgun (WGS) entry which is preliminary data.</text>
</comment>
<proteinExistence type="predicted"/>
<dbReference type="AlphaFoldDB" id="A0A1R2AQE1"/>
<sequence length="67" mass="7535">MGCAALKKLPSKPKIEQKNYVIMKISFQDIHKFGLFRIAEDSRDLEESASIGKLSTEGNLLKKGHNM</sequence>
<evidence type="ECO:0000313" key="1">
    <source>
        <dbReference type="EMBL" id="OMJ66620.1"/>
    </source>
</evidence>
<organism evidence="1 2">
    <name type="scientific">Stentor coeruleus</name>
    <dbReference type="NCBI Taxonomy" id="5963"/>
    <lineage>
        <taxon>Eukaryota</taxon>
        <taxon>Sar</taxon>
        <taxon>Alveolata</taxon>
        <taxon>Ciliophora</taxon>
        <taxon>Postciliodesmatophora</taxon>
        <taxon>Heterotrichea</taxon>
        <taxon>Heterotrichida</taxon>
        <taxon>Stentoridae</taxon>
        <taxon>Stentor</taxon>
    </lineage>
</organism>
<reference evidence="1 2" key="1">
    <citation type="submission" date="2016-11" db="EMBL/GenBank/DDBJ databases">
        <title>The macronuclear genome of Stentor coeruleus: a giant cell with tiny introns.</title>
        <authorList>
            <person name="Slabodnick M."/>
            <person name="Ruby J.G."/>
            <person name="Reiff S.B."/>
            <person name="Swart E.C."/>
            <person name="Gosai S."/>
            <person name="Prabakaran S."/>
            <person name="Witkowska E."/>
            <person name="Larue G.E."/>
            <person name="Fisher S."/>
            <person name="Freeman R.M."/>
            <person name="Gunawardena J."/>
            <person name="Chu W."/>
            <person name="Stover N.A."/>
            <person name="Gregory B.D."/>
            <person name="Nowacki M."/>
            <person name="Derisi J."/>
            <person name="Roy S.W."/>
            <person name="Marshall W.F."/>
            <person name="Sood P."/>
        </authorList>
    </citation>
    <scope>NUCLEOTIDE SEQUENCE [LARGE SCALE GENOMIC DNA]</scope>
    <source>
        <strain evidence="1">WM001</strain>
    </source>
</reference>